<reference evidence="2 3" key="1">
    <citation type="submission" date="2024-01" db="EMBL/GenBank/DDBJ databases">
        <title>The complete chloroplast genome sequence of Lithospermum erythrorhizon: insights into the phylogenetic relationship among Boraginaceae species and the maternal lineages of purple gromwells.</title>
        <authorList>
            <person name="Okada T."/>
            <person name="Watanabe K."/>
        </authorList>
    </citation>
    <scope>NUCLEOTIDE SEQUENCE [LARGE SCALE GENOMIC DNA]</scope>
</reference>
<dbReference type="PANTHER" id="PTHR31170:SF20">
    <property type="entry name" value="DUF247 DOMAIN PROTEIN"/>
    <property type="match status" value="1"/>
</dbReference>
<feature type="transmembrane region" description="Helical" evidence="1">
    <location>
        <begin position="416"/>
        <end position="443"/>
    </location>
</feature>
<dbReference type="PANTHER" id="PTHR31170">
    <property type="entry name" value="BNAC04G53230D PROTEIN"/>
    <property type="match status" value="1"/>
</dbReference>
<dbReference type="Proteomes" id="UP001454036">
    <property type="component" value="Unassembled WGS sequence"/>
</dbReference>
<keyword evidence="1" id="KW-0472">Membrane</keyword>
<protein>
    <submittedName>
        <fullName evidence="2">Uncharacterized protein</fullName>
    </submittedName>
</protein>
<name>A0AAV3QIE7_LITER</name>
<evidence type="ECO:0000256" key="1">
    <source>
        <dbReference type="SAM" id="Phobius"/>
    </source>
</evidence>
<proteinExistence type="predicted"/>
<dbReference type="Pfam" id="PF03140">
    <property type="entry name" value="DUF247"/>
    <property type="match status" value="1"/>
</dbReference>
<keyword evidence="1" id="KW-1133">Transmembrane helix</keyword>
<gene>
    <name evidence="2" type="ORF">LIER_39468</name>
</gene>
<evidence type="ECO:0000313" key="2">
    <source>
        <dbReference type="EMBL" id="GAA0162756.1"/>
    </source>
</evidence>
<dbReference type="AlphaFoldDB" id="A0AAV3QIE7"/>
<keyword evidence="3" id="KW-1185">Reference proteome</keyword>
<comment type="caution">
    <text evidence="2">The sequence shown here is derived from an EMBL/GenBank/DDBJ whole genome shotgun (WGS) entry which is preliminary data.</text>
</comment>
<accession>A0AAV3QIE7</accession>
<sequence>MPKERKERGDLECLSRIKQLPMHDLPLNRLRELGRDNPREPAVRPYRYRMAIDNLQQRYVQGLLGNQQNATARFEEADRFKLILAKSFLHRSDINLGALVSKLDEWLPAPWTSKYLWGYEEPLSPRQSSLLECLFTVEVIRRYTCGDSQDTADGLASVGLFAQARYDLIVHGNSPPFKALEGIFYLAFPSYEASPVRNFMKLCIAFFNESMLIATDSQASAAVNHLQQQMSSGSEIKDLLDLVRKCHAPLFPRQPPSDPMKLTAMRKANYLEEAGMSIRPASNDTSVCSIHYREGRLEIPKLKINNQSEHLLMNLIQHELEHYPNDSFINDYLHFMDSLIDTEKDVDVLIHNNILDNYFTDSKGVATLLNKITSQAPLLPHTYYYNGISEAVNAYCSIPRHRWKATLRRDYCSSPWMIASTIAAIILLVLTLIQTVCSIISAIK</sequence>
<evidence type="ECO:0000313" key="3">
    <source>
        <dbReference type="Proteomes" id="UP001454036"/>
    </source>
</evidence>
<dbReference type="EMBL" id="BAABME010021226">
    <property type="protein sequence ID" value="GAA0162756.1"/>
    <property type="molecule type" value="Genomic_DNA"/>
</dbReference>
<keyword evidence="1" id="KW-0812">Transmembrane</keyword>
<organism evidence="2 3">
    <name type="scientific">Lithospermum erythrorhizon</name>
    <name type="common">Purple gromwell</name>
    <name type="synonym">Lithospermum officinale var. erythrorhizon</name>
    <dbReference type="NCBI Taxonomy" id="34254"/>
    <lineage>
        <taxon>Eukaryota</taxon>
        <taxon>Viridiplantae</taxon>
        <taxon>Streptophyta</taxon>
        <taxon>Embryophyta</taxon>
        <taxon>Tracheophyta</taxon>
        <taxon>Spermatophyta</taxon>
        <taxon>Magnoliopsida</taxon>
        <taxon>eudicotyledons</taxon>
        <taxon>Gunneridae</taxon>
        <taxon>Pentapetalae</taxon>
        <taxon>asterids</taxon>
        <taxon>lamiids</taxon>
        <taxon>Boraginales</taxon>
        <taxon>Boraginaceae</taxon>
        <taxon>Boraginoideae</taxon>
        <taxon>Lithospermeae</taxon>
        <taxon>Lithospermum</taxon>
    </lineage>
</organism>
<dbReference type="InterPro" id="IPR004158">
    <property type="entry name" value="DUF247_pln"/>
</dbReference>